<reference evidence="5 6" key="2">
    <citation type="submission" date="2024-05" db="EMBL/GenBank/DDBJ databases">
        <authorList>
            <person name="Chen Y."/>
            <person name="Shah S."/>
            <person name="Dougan E. K."/>
            <person name="Thang M."/>
            <person name="Chan C."/>
        </authorList>
    </citation>
    <scope>NUCLEOTIDE SEQUENCE [LARGE SCALE GENOMIC DNA]</scope>
</reference>
<feature type="domain" description="JmjC" evidence="3">
    <location>
        <begin position="136"/>
        <end position="299"/>
    </location>
</feature>
<dbReference type="InterPro" id="IPR041667">
    <property type="entry name" value="Cupin_8"/>
</dbReference>
<dbReference type="PROSITE" id="PS51184">
    <property type="entry name" value="JMJC"/>
    <property type="match status" value="1"/>
</dbReference>
<dbReference type="AlphaFoldDB" id="A0A9P1GLW4"/>
<name>A0A9P1GLW4_9DINO</name>
<dbReference type="InterPro" id="IPR014710">
    <property type="entry name" value="RmlC-like_jellyroll"/>
</dbReference>
<accession>A0A9P1GLW4</accession>
<dbReference type="EMBL" id="CAMXCT010006589">
    <property type="protein sequence ID" value="CAI4016512.1"/>
    <property type="molecule type" value="Genomic_DNA"/>
</dbReference>
<evidence type="ECO:0000259" key="3">
    <source>
        <dbReference type="PROSITE" id="PS51184"/>
    </source>
</evidence>
<dbReference type="InterPro" id="IPR003347">
    <property type="entry name" value="JmjC_dom"/>
</dbReference>
<dbReference type="OrthoDB" id="415358at2759"/>
<dbReference type="Gene3D" id="2.60.120.10">
    <property type="entry name" value="Jelly Rolls"/>
    <property type="match status" value="1"/>
</dbReference>
<comment type="caution">
    <text evidence="4">The sequence shown here is derived from an EMBL/GenBank/DDBJ whole genome shotgun (WGS) entry which is preliminary data.</text>
</comment>
<protein>
    <submittedName>
        <fullName evidence="5">JmjC domain-containing protein</fullName>
    </submittedName>
</protein>
<feature type="chain" id="PRO_5043273129" evidence="2">
    <location>
        <begin position="27"/>
        <end position="483"/>
    </location>
</feature>
<keyword evidence="6" id="KW-1185">Reference proteome</keyword>
<feature type="region of interest" description="Disordered" evidence="1">
    <location>
        <begin position="322"/>
        <end position="344"/>
    </location>
</feature>
<organism evidence="4">
    <name type="scientific">Cladocopium goreaui</name>
    <dbReference type="NCBI Taxonomy" id="2562237"/>
    <lineage>
        <taxon>Eukaryota</taxon>
        <taxon>Sar</taxon>
        <taxon>Alveolata</taxon>
        <taxon>Dinophyceae</taxon>
        <taxon>Suessiales</taxon>
        <taxon>Symbiodiniaceae</taxon>
        <taxon>Cladocopium</taxon>
    </lineage>
</organism>
<proteinExistence type="predicted"/>
<dbReference type="PANTHER" id="PTHR12461:SF105">
    <property type="entry name" value="HYPOXIA-INDUCIBLE FACTOR 1-ALPHA INHIBITOR"/>
    <property type="match status" value="1"/>
</dbReference>
<evidence type="ECO:0000256" key="1">
    <source>
        <dbReference type="SAM" id="MobiDB-lite"/>
    </source>
</evidence>
<feature type="compositionally biased region" description="Acidic residues" evidence="1">
    <location>
        <begin position="334"/>
        <end position="344"/>
    </location>
</feature>
<dbReference type="Pfam" id="PF13621">
    <property type="entry name" value="Cupin_8"/>
    <property type="match status" value="1"/>
</dbReference>
<dbReference type="PANTHER" id="PTHR12461">
    <property type="entry name" value="HYPOXIA-INDUCIBLE FACTOR 1 ALPHA INHIBITOR-RELATED"/>
    <property type="match status" value="1"/>
</dbReference>
<feature type="signal peptide" evidence="2">
    <location>
        <begin position="1"/>
        <end position="26"/>
    </location>
</feature>
<gene>
    <name evidence="4" type="ORF">C1SCF055_LOCUS41244</name>
</gene>
<dbReference type="EMBL" id="CAMXCT020006589">
    <property type="protein sequence ID" value="CAL1169887.1"/>
    <property type="molecule type" value="Genomic_DNA"/>
</dbReference>
<evidence type="ECO:0000256" key="2">
    <source>
        <dbReference type="SAM" id="SignalP"/>
    </source>
</evidence>
<dbReference type="EMBL" id="CAMXCT030006589">
    <property type="protein sequence ID" value="CAL4803824.1"/>
    <property type="molecule type" value="Genomic_DNA"/>
</dbReference>
<evidence type="ECO:0000313" key="6">
    <source>
        <dbReference type="Proteomes" id="UP001152797"/>
    </source>
</evidence>
<reference evidence="4" key="1">
    <citation type="submission" date="2022-10" db="EMBL/GenBank/DDBJ databases">
        <authorList>
            <person name="Chen Y."/>
            <person name="Dougan E. K."/>
            <person name="Chan C."/>
            <person name="Rhodes N."/>
            <person name="Thang M."/>
        </authorList>
    </citation>
    <scope>NUCLEOTIDE SEQUENCE</scope>
</reference>
<dbReference type="Proteomes" id="UP001152797">
    <property type="component" value="Unassembled WGS sequence"/>
</dbReference>
<evidence type="ECO:0000313" key="4">
    <source>
        <dbReference type="EMBL" id="CAI4016512.1"/>
    </source>
</evidence>
<evidence type="ECO:0000313" key="5">
    <source>
        <dbReference type="EMBL" id="CAL4803824.1"/>
    </source>
</evidence>
<dbReference type="SUPFAM" id="SSF51197">
    <property type="entry name" value="Clavaminate synthase-like"/>
    <property type="match status" value="1"/>
</dbReference>
<keyword evidence="2" id="KW-0732">Signal</keyword>
<sequence>MYFWQAQPHGLSPCAILALVLCRCATEKVKTVACDKITSPHAWCEFRPRDDTLNAEPVLFKSTSSALVGLDWYSIIEDDKVVNVEFSDTFIFKAHANVHQTSLEMKWALAKKILRGEHAVNSKFATYVHQQSLVSPTDPILEKIAQHLPKWFLEVVAQKVLFWLGGPRNHTTGLHFDPLDNLYVVVKGSKEVLLHPPWHAADLGCGGRLLKNSFLLDEDETRIRSGDMDVETISQLQPRCDGSLGITNLSALVEAGDILWIPTGWFHTLRSSANAVAISIFYTRMTSIPQLLLGLLTPHHLLHSENPDVDDAQEALSEELRSTYPDLRNNETNQENEDADDDDDDIAEEQHDRKVAAAFNRHLKPLSSAHRSRQAAPLSAHKLLGKLSDAPLLVHLAKSLARTQHGHDGAGKSPPHTWAQTALHSLSMQSNASTLLGWWQEVFPDCSPGIGRGSCTEAVQKVAMISSDPLLCRCSDLKGSVEL</sequence>